<accession>A0AAJ5X2R9</accession>
<organism evidence="1 2">
    <name type="scientific">Candidatus Brevundimonas colombiensis</name>
    <dbReference type="NCBI Taxonomy" id="3121376"/>
    <lineage>
        <taxon>Bacteria</taxon>
        <taxon>Pseudomonadati</taxon>
        <taxon>Pseudomonadota</taxon>
        <taxon>Alphaproteobacteria</taxon>
        <taxon>Caulobacterales</taxon>
        <taxon>Caulobacteraceae</taxon>
        <taxon>Brevundimonas</taxon>
    </lineage>
</organism>
<proteinExistence type="predicted"/>
<gene>
    <name evidence="1" type="ORF">P0Y50_00165</name>
</gene>
<dbReference type="Proteomes" id="UP001213664">
    <property type="component" value="Chromosome"/>
</dbReference>
<reference evidence="1" key="1">
    <citation type="submission" date="2023-03" db="EMBL/GenBank/DDBJ databases">
        <title>Andean soil-derived lignocellulolytic bacterial consortium as a source of novel taxa and putative plastic-active enzymes.</title>
        <authorList>
            <person name="Diaz-Garcia L."/>
            <person name="Chuvochina M."/>
            <person name="Feuerriegel G."/>
            <person name="Bunk B."/>
            <person name="Sproer C."/>
            <person name="Streit W.R."/>
            <person name="Rodriguez L.M."/>
            <person name="Overmann J."/>
            <person name="Jimenez D.J."/>
        </authorList>
    </citation>
    <scope>NUCLEOTIDE SEQUENCE</scope>
    <source>
        <strain evidence="1">MAG 833</strain>
    </source>
</reference>
<sequence length="225" mass="24289">MRKSLLTVAGLVALGLADGAPAQTRRAPAADVHSLDQAYAIVDFQTARSGREIAQALQRQIATADVTVTARNQTVAVIPRTPGRFTLIDPTRPDGFGLEGPASRAPAGWLRPVRAVVCDGASWRADVAPRRPGRVEQRYTLCLFPYRDGRRQGHQLDIYAATLLHGDPGAVAPPPSGQMPAAFMRGAVRAVERLTRVQGVWVENRLANADRPFTQGDDAWAAETH</sequence>
<dbReference type="EMBL" id="CP119326">
    <property type="protein sequence ID" value="WEK40052.1"/>
    <property type="molecule type" value="Genomic_DNA"/>
</dbReference>
<evidence type="ECO:0000313" key="1">
    <source>
        <dbReference type="EMBL" id="WEK40052.1"/>
    </source>
</evidence>
<protein>
    <submittedName>
        <fullName evidence="1">Uncharacterized protein</fullName>
    </submittedName>
</protein>
<evidence type="ECO:0000313" key="2">
    <source>
        <dbReference type="Proteomes" id="UP001213664"/>
    </source>
</evidence>
<dbReference type="AlphaFoldDB" id="A0AAJ5X2R9"/>
<name>A0AAJ5X2R9_9CAUL</name>